<dbReference type="RefSeq" id="WP_161129560.1">
    <property type="nucleotide sequence ID" value="NZ_JBCLTO010000014.1"/>
</dbReference>
<dbReference type="Gene3D" id="1.10.150.130">
    <property type="match status" value="1"/>
</dbReference>
<reference evidence="5" key="1">
    <citation type="journal article" date="2019" name="Nat. Med.">
        <title>A library of human gut bacterial isolates paired with longitudinal multiomics data enables mechanistic microbiome research.</title>
        <authorList>
            <person name="Poyet M."/>
            <person name="Groussin M."/>
            <person name="Gibbons S.M."/>
            <person name="Avila-Pacheco J."/>
            <person name="Jiang X."/>
            <person name="Kearney S.M."/>
            <person name="Perrotta A.R."/>
            <person name="Berdy B."/>
            <person name="Zhao S."/>
            <person name="Lieberman T.D."/>
            <person name="Swanson P.K."/>
            <person name="Smith M."/>
            <person name="Roesemann S."/>
            <person name="Alexander J.E."/>
            <person name="Rich S.A."/>
            <person name="Livny J."/>
            <person name="Vlamakis H."/>
            <person name="Clish C."/>
            <person name="Bullock K."/>
            <person name="Deik A."/>
            <person name="Scott J."/>
            <person name="Pierce K.A."/>
            <person name="Xavier R.J."/>
            <person name="Alm E.J."/>
        </authorList>
    </citation>
    <scope>NUCLEOTIDE SEQUENCE</scope>
    <source>
        <strain evidence="5">BIOML-A12</strain>
    </source>
</reference>
<dbReference type="Proteomes" id="UP000604383">
    <property type="component" value="Unassembled WGS sequence"/>
</dbReference>
<dbReference type="InterPro" id="IPR050090">
    <property type="entry name" value="Tyrosine_recombinase_XerCD"/>
</dbReference>
<dbReference type="Pfam" id="PF14657">
    <property type="entry name" value="Arm-DNA-bind_4"/>
    <property type="match status" value="1"/>
</dbReference>
<gene>
    <name evidence="5" type="ORF">GT664_21655</name>
</gene>
<dbReference type="InterPro" id="IPR013762">
    <property type="entry name" value="Integrase-like_cat_sf"/>
</dbReference>
<proteinExistence type="inferred from homology"/>
<dbReference type="AlphaFoldDB" id="A0AB36BC09"/>
<evidence type="ECO:0000313" key="6">
    <source>
        <dbReference type="Proteomes" id="UP000604383"/>
    </source>
</evidence>
<evidence type="ECO:0000313" key="5">
    <source>
        <dbReference type="EMBL" id="MZH58290.1"/>
    </source>
</evidence>
<dbReference type="Pfam" id="PF00589">
    <property type="entry name" value="Phage_integrase"/>
    <property type="match status" value="1"/>
</dbReference>
<keyword evidence="3" id="KW-0233">DNA recombination</keyword>
<dbReference type="GO" id="GO:0006310">
    <property type="term" value="P:DNA recombination"/>
    <property type="evidence" value="ECO:0007669"/>
    <property type="project" value="UniProtKB-KW"/>
</dbReference>
<comment type="caution">
    <text evidence="5">The sequence shown here is derived from an EMBL/GenBank/DDBJ whole genome shotgun (WGS) entry which is preliminary data.</text>
</comment>
<dbReference type="GO" id="GO:0003677">
    <property type="term" value="F:DNA binding"/>
    <property type="evidence" value="ECO:0007669"/>
    <property type="project" value="UniProtKB-KW"/>
</dbReference>
<dbReference type="PANTHER" id="PTHR30349">
    <property type="entry name" value="PHAGE INTEGRASE-RELATED"/>
    <property type="match status" value="1"/>
</dbReference>
<evidence type="ECO:0000256" key="2">
    <source>
        <dbReference type="ARBA" id="ARBA00023125"/>
    </source>
</evidence>
<dbReference type="GO" id="GO:0015074">
    <property type="term" value="P:DNA integration"/>
    <property type="evidence" value="ECO:0007669"/>
    <property type="project" value="InterPro"/>
</dbReference>
<accession>A0AB36BC09</accession>
<dbReference type="EMBL" id="WWTN01000068">
    <property type="protein sequence ID" value="MZH58290.1"/>
    <property type="molecule type" value="Genomic_DNA"/>
</dbReference>
<dbReference type="InterPro" id="IPR011010">
    <property type="entry name" value="DNA_brk_join_enz"/>
</dbReference>
<dbReference type="InterPro" id="IPR010998">
    <property type="entry name" value="Integrase_recombinase_N"/>
</dbReference>
<dbReference type="SUPFAM" id="SSF56349">
    <property type="entry name" value="DNA breaking-rejoining enzymes"/>
    <property type="match status" value="1"/>
</dbReference>
<evidence type="ECO:0000259" key="4">
    <source>
        <dbReference type="PROSITE" id="PS51898"/>
    </source>
</evidence>
<dbReference type="InterPro" id="IPR002104">
    <property type="entry name" value="Integrase_catalytic"/>
</dbReference>
<dbReference type="PANTHER" id="PTHR30349:SF64">
    <property type="entry name" value="PROPHAGE INTEGRASE INTD-RELATED"/>
    <property type="match status" value="1"/>
</dbReference>
<comment type="similarity">
    <text evidence="1">Belongs to the 'phage' integrase family.</text>
</comment>
<dbReference type="InterPro" id="IPR028259">
    <property type="entry name" value="AP2-like_int_N"/>
</dbReference>
<dbReference type="PROSITE" id="PS51898">
    <property type="entry name" value="TYR_RECOMBINASE"/>
    <property type="match status" value="1"/>
</dbReference>
<feature type="domain" description="Tyr recombinase" evidence="4">
    <location>
        <begin position="159"/>
        <end position="356"/>
    </location>
</feature>
<keyword evidence="2" id="KW-0238">DNA-binding</keyword>
<name>A0AB36BC09_CLOIN</name>
<protein>
    <submittedName>
        <fullName evidence="5">Tyrosine-type recombinase/integrase</fullName>
    </submittedName>
</protein>
<dbReference type="Gene3D" id="1.10.443.10">
    <property type="entry name" value="Intergrase catalytic core"/>
    <property type="match status" value="1"/>
</dbReference>
<sequence length="404" mass="47260">MAVYKNRDSGTWYFQCRVNGQRTRRRGFKTKSEALKAEATLKESIICSRKVDEITEEYIQHLRIHETSSAYTIESTYRNHIGSVVGRKRIDKIKLQDIKGLQMIMLKKTYGKGRHYTNKTINLVTGTFNMIMNYAVKYGYIRSNPCANFESLKTVKTNDEIKFWTDTEFQKAIRYEDDFMWYCFLVLAYMTGMRKGEIRGLRWSDIDFDNHIISINRHISDKVMKEDRNTENEKRVIRGRKNGHAHKIAMDFHIENLLKELRKDNSFIDGWSKESYVFGIFKPIGQNSPKRHLDIIAKKAGIKQITVHGLRHSHVSYLISKGLNAYEIAERIGDTVEMVFKVYGHMFPNPQRNIVNVLNSNFAFIQERDKIKKGRQNERQHFPGSIKNPDIYGAKCYNGALNRT</sequence>
<dbReference type="CDD" id="cd01189">
    <property type="entry name" value="INT_ICEBs1_C_like"/>
    <property type="match status" value="1"/>
</dbReference>
<evidence type="ECO:0000256" key="1">
    <source>
        <dbReference type="ARBA" id="ARBA00008857"/>
    </source>
</evidence>
<organism evidence="5 6">
    <name type="scientific">Clostridium innocuum</name>
    <dbReference type="NCBI Taxonomy" id="1522"/>
    <lineage>
        <taxon>Bacteria</taxon>
        <taxon>Bacillati</taxon>
        <taxon>Bacillota</taxon>
        <taxon>Clostridia</taxon>
        <taxon>Eubacteriales</taxon>
        <taxon>Clostridiaceae</taxon>
        <taxon>Clostridium</taxon>
    </lineage>
</organism>
<evidence type="ECO:0000256" key="3">
    <source>
        <dbReference type="ARBA" id="ARBA00023172"/>
    </source>
</evidence>